<feature type="signal peptide" evidence="10">
    <location>
        <begin position="1"/>
        <end position="25"/>
    </location>
</feature>
<comment type="subcellular location">
    <subcellularLocation>
        <location evidence="1">Membrane</location>
        <topology evidence="1">Multi-pass membrane protein</topology>
    </subcellularLocation>
</comment>
<keyword evidence="13" id="KW-1185">Reference proteome</keyword>
<evidence type="ECO:0000256" key="6">
    <source>
        <dbReference type="ARBA" id="ARBA00022989"/>
    </source>
</evidence>
<keyword evidence="3" id="KW-0050">Antiport</keyword>
<keyword evidence="8 9" id="KW-0472">Membrane</keyword>
<keyword evidence="6 9" id="KW-1133">Transmembrane helix</keyword>
<evidence type="ECO:0000313" key="12">
    <source>
        <dbReference type="EMBL" id="KAB0403187.1"/>
    </source>
</evidence>
<feature type="transmembrane region" description="Helical" evidence="9">
    <location>
        <begin position="370"/>
        <end position="396"/>
    </location>
</feature>
<dbReference type="Proteomes" id="UP000437017">
    <property type="component" value="Unassembled WGS sequence"/>
</dbReference>
<sequence length="553" mass="61637">MKVLGQSHLWMWLPFLHLLASGAEHEEAVRHAIEWHRGQGAAVTQRRQWVLDGCRKLSGLLRQKAVVLNKLKSAVRAVEKDASLSDEEKLFQVHMFEIFQKELNESENSVFQAIHGLQRALQGDYRDVVNVKESSRQRLEALRKAAIKEETEYVELLAAEKHQVEALKNMQHRNKSLSLLDEILEDVRKAADRLEKETEERAFDDNKSVRGVNFEAVLRVEEEEASSKQNLTKREVEEDLGLSMLIDSQNNQYILTKPRDATIPRADPHLIKSVVQVETLGEFGVFFTLFLVGLEFSPEKLRKVWKISLQGPCYMTLLMVAFGLVWGHLLQIRPTQSVFISTCLSLSSTPLVSKFLVGSTRSDREGDIDYGAVLLGMLVTQDVQLGLFIAVLPTLIQAGAGAHASVAMEILRVLGLVGQVLFSLAAVLLFCLVMRTYLVGPYCRKLHAESKGNKEILILGISAFIFLMLTVTELLDVSMELGCFLAGALVSSQGHVVAEEVVSYVEPVRDFLAIVFFASIGDPPPPGVTLPLGLICSHVFLLSLCRENSSHGD</sequence>
<evidence type="ECO:0000256" key="10">
    <source>
        <dbReference type="SAM" id="SignalP"/>
    </source>
</evidence>
<evidence type="ECO:0000256" key="4">
    <source>
        <dbReference type="ARBA" id="ARBA00022692"/>
    </source>
</evidence>
<feature type="domain" description="Cation/H+ exchanger transmembrane" evidence="11">
    <location>
        <begin position="270"/>
        <end position="522"/>
    </location>
</feature>
<keyword evidence="4 9" id="KW-0812">Transmembrane</keyword>
<evidence type="ECO:0000256" key="8">
    <source>
        <dbReference type="ARBA" id="ARBA00023136"/>
    </source>
</evidence>
<feature type="transmembrane region" description="Helical" evidence="9">
    <location>
        <begin position="416"/>
        <end position="435"/>
    </location>
</feature>
<keyword evidence="7" id="KW-0406">Ion transport</keyword>
<name>A0A6A1Q6H2_BALPH</name>
<dbReference type="PANTHER" id="PTHR16254">
    <property type="entry name" value="POTASSIUM/PROTON ANTIPORTER-RELATED"/>
    <property type="match status" value="1"/>
</dbReference>
<gene>
    <name evidence="12" type="ORF">E2I00_015007</name>
</gene>
<feature type="chain" id="PRO_5025572329" description="Cation/H+ exchanger transmembrane domain-containing protein" evidence="10">
    <location>
        <begin position="26"/>
        <end position="553"/>
    </location>
</feature>
<dbReference type="GO" id="GO:0015386">
    <property type="term" value="F:potassium:proton antiporter activity"/>
    <property type="evidence" value="ECO:0007669"/>
    <property type="project" value="InterPro"/>
</dbReference>
<evidence type="ECO:0000256" key="7">
    <source>
        <dbReference type="ARBA" id="ARBA00023065"/>
    </source>
</evidence>
<dbReference type="AlphaFoldDB" id="A0A6A1Q6H2"/>
<proteinExistence type="predicted"/>
<dbReference type="Pfam" id="PF00999">
    <property type="entry name" value="Na_H_Exchanger"/>
    <property type="match status" value="1"/>
</dbReference>
<accession>A0A6A1Q6H2</accession>
<dbReference type="InterPro" id="IPR006153">
    <property type="entry name" value="Cation/H_exchanger_TM"/>
</dbReference>
<evidence type="ECO:0000256" key="9">
    <source>
        <dbReference type="SAM" id="Phobius"/>
    </source>
</evidence>
<dbReference type="PANTHER" id="PTHR16254:SF14">
    <property type="entry name" value="TRANSMEMBRANE AND COILED-COIL DOMAIN-CONTAINING PROTEIN 3"/>
    <property type="match status" value="1"/>
</dbReference>
<organism evidence="12 13">
    <name type="scientific">Balaenoptera physalus</name>
    <name type="common">Fin whale</name>
    <name type="synonym">Balaena physalus</name>
    <dbReference type="NCBI Taxonomy" id="9770"/>
    <lineage>
        <taxon>Eukaryota</taxon>
        <taxon>Metazoa</taxon>
        <taxon>Chordata</taxon>
        <taxon>Craniata</taxon>
        <taxon>Vertebrata</taxon>
        <taxon>Euteleostomi</taxon>
        <taxon>Mammalia</taxon>
        <taxon>Eutheria</taxon>
        <taxon>Laurasiatheria</taxon>
        <taxon>Artiodactyla</taxon>
        <taxon>Whippomorpha</taxon>
        <taxon>Cetacea</taxon>
        <taxon>Mysticeti</taxon>
        <taxon>Balaenopteridae</taxon>
        <taxon>Balaenoptera</taxon>
    </lineage>
</organism>
<feature type="transmembrane region" description="Helical" evidence="9">
    <location>
        <begin position="456"/>
        <end position="475"/>
    </location>
</feature>
<dbReference type="Gene3D" id="1.20.1530.20">
    <property type="match status" value="1"/>
</dbReference>
<protein>
    <recommendedName>
        <fullName evidence="11">Cation/H+ exchanger transmembrane domain-containing protein</fullName>
    </recommendedName>
</protein>
<dbReference type="InterPro" id="IPR045158">
    <property type="entry name" value="KEA4/5/6-like"/>
</dbReference>
<evidence type="ECO:0000256" key="3">
    <source>
        <dbReference type="ARBA" id="ARBA00022449"/>
    </source>
</evidence>
<keyword evidence="2" id="KW-0813">Transport</keyword>
<reference evidence="12 13" key="1">
    <citation type="journal article" date="2019" name="PLoS ONE">
        <title>Genomic analyses reveal an absence of contemporary introgressive admixture between fin whales and blue whales, despite known hybrids.</title>
        <authorList>
            <person name="Westbury M.V."/>
            <person name="Petersen B."/>
            <person name="Lorenzen E.D."/>
        </authorList>
    </citation>
    <scope>NUCLEOTIDE SEQUENCE [LARGE SCALE GENOMIC DNA]</scope>
    <source>
        <strain evidence="12">FinWhale-01</strain>
    </source>
</reference>
<dbReference type="GO" id="GO:0016020">
    <property type="term" value="C:membrane"/>
    <property type="evidence" value="ECO:0007669"/>
    <property type="project" value="UniProtKB-SubCell"/>
</dbReference>
<evidence type="ECO:0000256" key="5">
    <source>
        <dbReference type="ARBA" id="ARBA00022729"/>
    </source>
</evidence>
<evidence type="ECO:0000256" key="2">
    <source>
        <dbReference type="ARBA" id="ARBA00022448"/>
    </source>
</evidence>
<dbReference type="EMBL" id="SGJD01000848">
    <property type="protein sequence ID" value="KAB0403187.1"/>
    <property type="molecule type" value="Genomic_DNA"/>
</dbReference>
<feature type="transmembrane region" description="Helical" evidence="9">
    <location>
        <begin position="314"/>
        <end position="332"/>
    </location>
</feature>
<keyword evidence="5 10" id="KW-0732">Signal</keyword>
<evidence type="ECO:0000259" key="11">
    <source>
        <dbReference type="Pfam" id="PF00999"/>
    </source>
</evidence>
<comment type="caution">
    <text evidence="12">The sequence shown here is derived from an EMBL/GenBank/DDBJ whole genome shotgun (WGS) entry which is preliminary data.</text>
</comment>
<dbReference type="InterPro" id="IPR038770">
    <property type="entry name" value="Na+/solute_symporter_sf"/>
</dbReference>
<evidence type="ECO:0000313" key="13">
    <source>
        <dbReference type="Proteomes" id="UP000437017"/>
    </source>
</evidence>
<dbReference type="OrthoDB" id="1654420at2759"/>
<evidence type="ECO:0000256" key="1">
    <source>
        <dbReference type="ARBA" id="ARBA00004141"/>
    </source>
</evidence>